<feature type="chain" id="PRO_5032273629" evidence="1">
    <location>
        <begin position="21"/>
        <end position="150"/>
    </location>
</feature>
<evidence type="ECO:0000259" key="2">
    <source>
        <dbReference type="PROSITE" id="PS50933"/>
    </source>
</evidence>
<sequence length="150" mass="15639">MQKIRRAALGLFAVASIALAAGCATVTDNVATMQARLSPQAEVPPTVSMGQGLAQVWLNKQTGGLRWKVEYSGLSGPATAAHFHGPAAPGANAGVVVPVKLTPIPSPSFEGEAIVSPAQVQQIVDGQWYFNIHSAKYPGGEIRGQVLLVR</sequence>
<accession>A0A857J335</accession>
<dbReference type="Pfam" id="PF07452">
    <property type="entry name" value="CHRD"/>
    <property type="match status" value="1"/>
</dbReference>
<dbReference type="SMART" id="SM00754">
    <property type="entry name" value="CHRD"/>
    <property type="match status" value="1"/>
</dbReference>
<proteinExistence type="predicted"/>
<evidence type="ECO:0000313" key="4">
    <source>
        <dbReference type="Proteomes" id="UP000464787"/>
    </source>
</evidence>
<protein>
    <submittedName>
        <fullName evidence="3">CHRD domain-containing protein</fullName>
    </submittedName>
</protein>
<dbReference type="Proteomes" id="UP000464787">
    <property type="component" value="Chromosome"/>
</dbReference>
<dbReference type="AlphaFoldDB" id="A0A857J335"/>
<dbReference type="InterPro" id="IPR010895">
    <property type="entry name" value="CHRD"/>
</dbReference>
<keyword evidence="1" id="KW-0732">Signal</keyword>
<dbReference type="EMBL" id="CP047650">
    <property type="protein sequence ID" value="QHI97275.1"/>
    <property type="molecule type" value="Genomic_DNA"/>
</dbReference>
<gene>
    <name evidence="3" type="ORF">GT347_04330</name>
</gene>
<organism evidence="3 4">
    <name type="scientific">Xylophilus rhododendri</name>
    <dbReference type="NCBI Taxonomy" id="2697032"/>
    <lineage>
        <taxon>Bacteria</taxon>
        <taxon>Pseudomonadati</taxon>
        <taxon>Pseudomonadota</taxon>
        <taxon>Betaproteobacteria</taxon>
        <taxon>Burkholderiales</taxon>
        <taxon>Xylophilus</taxon>
    </lineage>
</organism>
<feature type="signal peptide" evidence="1">
    <location>
        <begin position="1"/>
        <end position="20"/>
    </location>
</feature>
<reference evidence="3 4" key="1">
    <citation type="submission" date="2020-01" db="EMBL/GenBank/DDBJ databases">
        <title>Genome sequencing of strain KACC 21265.</title>
        <authorList>
            <person name="Heo J."/>
            <person name="Kim S.-J."/>
            <person name="Kim J.-S."/>
            <person name="Hong S.-B."/>
            <person name="Kwon S.-W."/>
        </authorList>
    </citation>
    <scope>NUCLEOTIDE SEQUENCE [LARGE SCALE GENOMIC DNA]</scope>
    <source>
        <strain evidence="3 4">KACC 21265</strain>
    </source>
</reference>
<dbReference type="KEGG" id="xyk:GT347_04330"/>
<evidence type="ECO:0000256" key="1">
    <source>
        <dbReference type="SAM" id="SignalP"/>
    </source>
</evidence>
<evidence type="ECO:0000313" key="3">
    <source>
        <dbReference type="EMBL" id="QHI97275.1"/>
    </source>
</evidence>
<feature type="domain" description="CHRD" evidence="2">
    <location>
        <begin position="29"/>
        <end position="150"/>
    </location>
</feature>
<keyword evidence="4" id="KW-1185">Reference proteome</keyword>
<dbReference type="PROSITE" id="PS51257">
    <property type="entry name" value="PROKAR_LIPOPROTEIN"/>
    <property type="match status" value="1"/>
</dbReference>
<dbReference type="RefSeq" id="WP_160550793.1">
    <property type="nucleotide sequence ID" value="NZ_CP047650.1"/>
</dbReference>
<dbReference type="PROSITE" id="PS50933">
    <property type="entry name" value="CHRD"/>
    <property type="match status" value="1"/>
</dbReference>
<name>A0A857J335_9BURK</name>